<keyword evidence="3" id="KW-0479">Metal-binding</keyword>
<proteinExistence type="inferred from homology"/>
<dbReference type="Pfam" id="PF03171">
    <property type="entry name" value="2OG-FeII_Oxy"/>
    <property type="match status" value="1"/>
</dbReference>
<evidence type="ECO:0000259" key="5">
    <source>
        <dbReference type="PROSITE" id="PS51471"/>
    </source>
</evidence>
<dbReference type="EMBL" id="BAABDO010000035">
    <property type="protein sequence ID" value="GAA4140924.1"/>
    <property type="molecule type" value="Genomic_DNA"/>
</dbReference>
<evidence type="ECO:0000256" key="4">
    <source>
        <dbReference type="SAM" id="MobiDB-lite"/>
    </source>
</evidence>
<dbReference type="InterPro" id="IPR050231">
    <property type="entry name" value="Iron_ascorbate_oxido_reductase"/>
</dbReference>
<accession>A0ABP7YT39</accession>
<evidence type="ECO:0000256" key="3">
    <source>
        <dbReference type="RuleBase" id="RU003682"/>
    </source>
</evidence>
<evidence type="ECO:0000313" key="6">
    <source>
        <dbReference type="EMBL" id="GAA4140924.1"/>
    </source>
</evidence>
<dbReference type="PROSITE" id="PS51471">
    <property type="entry name" value="FE2OG_OXY"/>
    <property type="match status" value="1"/>
</dbReference>
<comment type="pathway">
    <text evidence="1">Antibiotic biosynthesis.</text>
</comment>
<dbReference type="InterPro" id="IPR026992">
    <property type="entry name" value="DIOX_N"/>
</dbReference>
<protein>
    <submittedName>
        <fullName evidence="6">2-oxoglutarate and iron-dependent oxygenase domain-containing protein</fullName>
    </submittedName>
</protein>
<dbReference type="SUPFAM" id="SSF51197">
    <property type="entry name" value="Clavaminate synthase-like"/>
    <property type="match status" value="1"/>
</dbReference>
<feature type="domain" description="Fe2OG dioxygenase" evidence="5">
    <location>
        <begin position="172"/>
        <end position="280"/>
    </location>
</feature>
<reference evidence="7" key="1">
    <citation type="journal article" date="2019" name="Int. J. Syst. Evol. Microbiol.">
        <title>The Global Catalogue of Microorganisms (GCM) 10K type strain sequencing project: providing services to taxonomists for standard genome sequencing and annotation.</title>
        <authorList>
            <consortium name="The Broad Institute Genomics Platform"/>
            <consortium name="The Broad Institute Genome Sequencing Center for Infectious Disease"/>
            <person name="Wu L."/>
            <person name="Ma J."/>
        </authorList>
    </citation>
    <scope>NUCLEOTIDE SEQUENCE [LARGE SCALE GENOMIC DNA]</scope>
    <source>
        <strain evidence="7">JCM 17316</strain>
    </source>
</reference>
<evidence type="ECO:0000313" key="7">
    <source>
        <dbReference type="Proteomes" id="UP001500266"/>
    </source>
</evidence>
<keyword evidence="3" id="KW-0560">Oxidoreductase</keyword>
<dbReference type="Pfam" id="PF14226">
    <property type="entry name" value="DIOX_N"/>
    <property type="match status" value="1"/>
</dbReference>
<evidence type="ECO:0000256" key="1">
    <source>
        <dbReference type="ARBA" id="ARBA00004792"/>
    </source>
</evidence>
<gene>
    <name evidence="6" type="ORF">GCM10022416_28490</name>
</gene>
<keyword evidence="3" id="KW-0408">Iron</keyword>
<dbReference type="InterPro" id="IPR044861">
    <property type="entry name" value="IPNS-like_FE2OG_OXY"/>
</dbReference>
<keyword evidence="2" id="KW-0045">Antibiotic biosynthesis</keyword>
<feature type="region of interest" description="Disordered" evidence="4">
    <location>
        <begin position="293"/>
        <end position="326"/>
    </location>
</feature>
<evidence type="ECO:0000256" key="2">
    <source>
        <dbReference type="ARBA" id="ARBA00023194"/>
    </source>
</evidence>
<sequence length="326" mass="35352">MPPTIDLADHLSGSASRRRDAAHRAAQSCTEFGLFLLRGHGLDPDLLRDVHAVAREFFDAPEDYKRRFHLPGSSRGYTPLGTESLASTGGETAPADVKEAFAIGTADVPERSAEYAGAGLRTVEWPDRPARFRETLLDYYRAAHALAGRVMGLLADALGVPEAAFADKMDRSADFLRLIGYPEQDRPPEAGAMRAGAHTDFGVLAMIAADDAPGGLQVQTRDGRWLDVPAPPGTLVVNIGDLMAYWTGRRWRSAVHRVVNPPAGAAGATRRQSIVFFHNPNLDAVIEPLRLRDAPGEPRPRPVVAGEWLTYKSRRQRTPAAPGPQG</sequence>
<keyword evidence="7" id="KW-1185">Reference proteome</keyword>
<dbReference type="Proteomes" id="UP001500266">
    <property type="component" value="Unassembled WGS sequence"/>
</dbReference>
<comment type="caution">
    <text evidence="6">The sequence shown here is derived from an EMBL/GenBank/DDBJ whole genome shotgun (WGS) entry which is preliminary data.</text>
</comment>
<dbReference type="PANTHER" id="PTHR47990">
    <property type="entry name" value="2-OXOGLUTARATE (2OG) AND FE(II)-DEPENDENT OXYGENASE SUPERFAMILY PROTEIN-RELATED"/>
    <property type="match status" value="1"/>
</dbReference>
<dbReference type="RefSeq" id="WP_345021522.1">
    <property type="nucleotide sequence ID" value="NZ_BAABDO010000035.1"/>
</dbReference>
<dbReference type="InterPro" id="IPR027443">
    <property type="entry name" value="IPNS-like_sf"/>
</dbReference>
<organism evidence="6 7">
    <name type="scientific">Actinomadura keratinilytica</name>
    <dbReference type="NCBI Taxonomy" id="547461"/>
    <lineage>
        <taxon>Bacteria</taxon>
        <taxon>Bacillati</taxon>
        <taxon>Actinomycetota</taxon>
        <taxon>Actinomycetes</taxon>
        <taxon>Streptosporangiales</taxon>
        <taxon>Thermomonosporaceae</taxon>
        <taxon>Actinomadura</taxon>
    </lineage>
</organism>
<name>A0ABP7YT39_9ACTN</name>
<dbReference type="InterPro" id="IPR005123">
    <property type="entry name" value="Oxoglu/Fe-dep_dioxygenase_dom"/>
</dbReference>
<dbReference type="Gene3D" id="2.60.120.330">
    <property type="entry name" value="B-lactam Antibiotic, Isopenicillin N Synthase, Chain"/>
    <property type="match status" value="1"/>
</dbReference>
<comment type="similarity">
    <text evidence="3">Belongs to the iron/ascorbate-dependent oxidoreductase family.</text>
</comment>